<evidence type="ECO:0000313" key="1">
    <source>
        <dbReference type="EMBL" id="VDN61558.1"/>
    </source>
</evidence>
<proteinExistence type="predicted"/>
<dbReference type="AlphaFoldDB" id="A0A653AYW0"/>
<organism evidence="1">
    <name type="scientific">Ectopseudomonas oleovorans</name>
    <name type="common">Pseudomonas oleovorans</name>
    <dbReference type="NCBI Taxonomy" id="301"/>
    <lineage>
        <taxon>Bacteria</taxon>
        <taxon>Pseudomonadati</taxon>
        <taxon>Pseudomonadota</taxon>
        <taxon>Gammaproteobacteria</taxon>
        <taxon>Pseudomonadales</taxon>
        <taxon>Pseudomonadaceae</taxon>
        <taxon>Ectopseudomonas</taxon>
    </lineage>
</organism>
<name>A0A653AYW0_ECTOL</name>
<gene>
    <name evidence="1" type="ORF">POT9AD_0567</name>
</gene>
<sequence>MRAAVAACSAIPSHFRAAGASSGVVGRVSANPVTLLGLAFPLDLSELSGMISVPEHARLRHLIVRAYPVGSEGPQ</sequence>
<dbReference type="EMBL" id="LR130779">
    <property type="protein sequence ID" value="VDN61558.1"/>
    <property type="molecule type" value="Genomic_DNA"/>
</dbReference>
<protein>
    <submittedName>
        <fullName evidence="1">Uncharacterized protein</fullName>
    </submittedName>
</protein>
<reference evidence="1" key="1">
    <citation type="submission" date="2018-11" db="EMBL/GenBank/DDBJ databases">
        <authorList>
            <consortium name="Genoscope - CEA"/>
            <person name="William W."/>
        </authorList>
    </citation>
    <scope>NUCLEOTIDE SEQUENCE [LARGE SCALE GENOMIC DNA]</scope>
    <source>
        <strain evidence="1">T9AD</strain>
    </source>
</reference>
<accession>A0A653AYW0</accession>